<evidence type="ECO:0000256" key="1">
    <source>
        <dbReference type="SAM" id="Phobius"/>
    </source>
</evidence>
<keyword evidence="1" id="KW-1133">Transmembrane helix</keyword>
<dbReference type="EMBL" id="VCYI01000017">
    <property type="protein sequence ID" value="MDN7013637.1"/>
    <property type="molecule type" value="Genomic_DNA"/>
</dbReference>
<dbReference type="InterPro" id="IPR058288">
    <property type="entry name" value="DUF7982"/>
</dbReference>
<dbReference type="Proteomes" id="UP001168423">
    <property type="component" value="Unassembled WGS sequence"/>
</dbReference>
<organism evidence="3 4">
    <name type="scientific">Methanoculleus methanifontis</name>
    <dbReference type="NCBI Taxonomy" id="2584086"/>
    <lineage>
        <taxon>Archaea</taxon>
        <taxon>Methanobacteriati</taxon>
        <taxon>Methanobacteriota</taxon>
        <taxon>Stenosarchaea group</taxon>
        <taxon>Methanomicrobia</taxon>
        <taxon>Methanomicrobiales</taxon>
        <taxon>Methanomicrobiaceae</taxon>
        <taxon>Methanoculleus</taxon>
    </lineage>
</organism>
<comment type="caution">
    <text evidence="3">The sequence shown here is derived from an EMBL/GenBank/DDBJ whole genome shotgun (WGS) entry which is preliminary data.</text>
</comment>
<keyword evidence="4" id="KW-1185">Reference proteome</keyword>
<reference evidence="3" key="1">
    <citation type="submission" date="2019-05" db="EMBL/GenBank/DDBJ databases">
        <title>Isolation and characterization of methanogens from the cold seep sediment at Four-Way Closure Ridge.</title>
        <authorList>
            <person name="You Y.-T."/>
            <person name="Chen S.-C."/>
            <person name="Zhang W.-L."/>
            <person name="Lai M.-C."/>
        </authorList>
    </citation>
    <scope>NUCLEOTIDE SEQUENCE</scope>
    <source>
        <strain evidence="3">FWC-SCC3</strain>
    </source>
</reference>
<protein>
    <recommendedName>
        <fullName evidence="2">DUF7982 domain-containing protein</fullName>
    </recommendedName>
</protein>
<name>A0ABT8M4Y9_9EURY</name>
<dbReference type="RefSeq" id="WP_301678236.1">
    <property type="nucleotide sequence ID" value="NZ_VCYI01000017.1"/>
</dbReference>
<evidence type="ECO:0000259" key="2">
    <source>
        <dbReference type="Pfam" id="PF25939"/>
    </source>
</evidence>
<gene>
    <name evidence="3" type="ORF">FGW20_11455</name>
</gene>
<keyword evidence="1" id="KW-0472">Membrane</keyword>
<evidence type="ECO:0000313" key="3">
    <source>
        <dbReference type="EMBL" id="MDN7013637.1"/>
    </source>
</evidence>
<sequence length="262" mass="27212">MTRNNPYRGAFLLILAAAGLLTLAAVTGRGDITTATVILAGTGCFIAGVFLLALHKGEPIDPEIAALLPVQGTVTIATLCADLGVQGDAWFVPDEGTVIEIIPVAGTLPENIGDDYSYITEDGQSAVRIAPTCAPLLARLREKHALEIPEEEDALLACIVEVCDDLLEIANTSAVKDGENIVVTLADYRLLPGCRAVRAASPKCCTMVGCPVCSLLAAIAALGTGQPTKIEHAGVDEKRKTLRVILRPAGPAPRGAGPGNSR</sequence>
<keyword evidence="1" id="KW-0812">Transmembrane</keyword>
<accession>A0ABT8M4Y9</accession>
<feature type="domain" description="DUF7982" evidence="2">
    <location>
        <begin position="3"/>
        <end position="244"/>
    </location>
</feature>
<evidence type="ECO:0000313" key="4">
    <source>
        <dbReference type="Proteomes" id="UP001168423"/>
    </source>
</evidence>
<dbReference type="Pfam" id="PF25939">
    <property type="entry name" value="DUF7982"/>
    <property type="match status" value="1"/>
</dbReference>
<proteinExistence type="predicted"/>
<feature type="transmembrane region" description="Helical" evidence="1">
    <location>
        <begin position="34"/>
        <end position="54"/>
    </location>
</feature>